<accession>A0ABW6AD48</accession>
<sequence>MKTRTLKLLVAALSGSLLFASCQKEDDPVVVTPETPADGLFVLNEGTFFANNTTLTYYDAATKTATTDFYRNKNGHGLGDTGNDFIKYGTKFYFVVNVSSYVQVTNSEGVDVKKIDFLGDGGVKREPRYIVPYKNKVLVSSYDGTVAVIDTASLTIDKFITVGSNPEQIAVAGDKLFVANSGGFSYPVFDSTVSVVDLASYTEVHKVKVGKNPGAIVADNAGNVYVACTGNYSDIGPTLVKINAFTHAILKTVDLPVGKMRFNNGLIYATPGYLGDGKVKTINPNTLTVASANFITDGTSVTSPYGIDIDTQNGDIYITDNKNSMSSGEVFCFDNTGKKKFSFATTPGLNPNKVVIIRK</sequence>
<keyword evidence="1" id="KW-0732">Signal</keyword>
<protein>
    <submittedName>
        <fullName evidence="2">DUF5074 domain-containing protein</fullName>
    </submittedName>
</protein>
<keyword evidence="3" id="KW-1185">Reference proteome</keyword>
<dbReference type="PANTHER" id="PTHR47197:SF3">
    <property type="entry name" value="DIHYDRO-HEME D1 DEHYDROGENASE"/>
    <property type="match status" value="1"/>
</dbReference>
<dbReference type="InterPro" id="IPR031815">
    <property type="entry name" value="DUF5074"/>
</dbReference>
<dbReference type="SUPFAM" id="SSF51004">
    <property type="entry name" value="C-terminal (heme d1) domain of cytochrome cd1-nitrite reductase"/>
    <property type="match status" value="1"/>
</dbReference>
<gene>
    <name evidence="2" type="ORF">ACFS6H_20425</name>
</gene>
<dbReference type="PROSITE" id="PS51257">
    <property type="entry name" value="PROKAR_LIPOPROTEIN"/>
    <property type="match status" value="1"/>
</dbReference>
<dbReference type="EMBL" id="JBHUOZ010000003">
    <property type="protein sequence ID" value="MFD2922098.1"/>
    <property type="molecule type" value="Genomic_DNA"/>
</dbReference>
<dbReference type="Proteomes" id="UP001597511">
    <property type="component" value="Unassembled WGS sequence"/>
</dbReference>
<feature type="signal peptide" evidence="1">
    <location>
        <begin position="1"/>
        <end position="20"/>
    </location>
</feature>
<dbReference type="SUPFAM" id="SSF63825">
    <property type="entry name" value="YWTD domain"/>
    <property type="match status" value="1"/>
</dbReference>
<reference evidence="3" key="1">
    <citation type="journal article" date="2019" name="Int. J. Syst. Evol. Microbiol.">
        <title>The Global Catalogue of Microorganisms (GCM) 10K type strain sequencing project: providing services to taxonomists for standard genome sequencing and annotation.</title>
        <authorList>
            <consortium name="The Broad Institute Genomics Platform"/>
            <consortium name="The Broad Institute Genome Sequencing Center for Infectious Disease"/>
            <person name="Wu L."/>
            <person name="Ma J."/>
        </authorList>
    </citation>
    <scope>NUCLEOTIDE SEQUENCE [LARGE SCALE GENOMIC DNA]</scope>
    <source>
        <strain evidence="3">KCTC 23299</strain>
    </source>
</reference>
<dbReference type="InterPro" id="IPR015943">
    <property type="entry name" value="WD40/YVTN_repeat-like_dom_sf"/>
</dbReference>
<dbReference type="InterPro" id="IPR051200">
    <property type="entry name" value="Host-pathogen_enzymatic-act"/>
</dbReference>
<feature type="chain" id="PRO_5047031047" evidence="1">
    <location>
        <begin position="21"/>
        <end position="359"/>
    </location>
</feature>
<evidence type="ECO:0000313" key="3">
    <source>
        <dbReference type="Proteomes" id="UP001597511"/>
    </source>
</evidence>
<proteinExistence type="predicted"/>
<name>A0ABW6AD48_9BACT</name>
<dbReference type="RefSeq" id="WP_386103476.1">
    <property type="nucleotide sequence ID" value="NZ_JBHUOZ010000003.1"/>
</dbReference>
<dbReference type="Pfam" id="PF16819">
    <property type="entry name" value="DUF5074"/>
    <property type="match status" value="1"/>
</dbReference>
<evidence type="ECO:0000256" key="1">
    <source>
        <dbReference type="SAM" id="SignalP"/>
    </source>
</evidence>
<comment type="caution">
    <text evidence="2">The sequence shown here is derived from an EMBL/GenBank/DDBJ whole genome shotgun (WGS) entry which is preliminary data.</text>
</comment>
<dbReference type="InterPro" id="IPR011048">
    <property type="entry name" value="Haem_d1_sf"/>
</dbReference>
<organism evidence="2 3">
    <name type="scientific">Terrimonas rubra</name>
    <dbReference type="NCBI Taxonomy" id="1035890"/>
    <lineage>
        <taxon>Bacteria</taxon>
        <taxon>Pseudomonadati</taxon>
        <taxon>Bacteroidota</taxon>
        <taxon>Chitinophagia</taxon>
        <taxon>Chitinophagales</taxon>
        <taxon>Chitinophagaceae</taxon>
        <taxon>Terrimonas</taxon>
    </lineage>
</organism>
<evidence type="ECO:0000313" key="2">
    <source>
        <dbReference type="EMBL" id="MFD2922098.1"/>
    </source>
</evidence>
<dbReference type="PANTHER" id="PTHR47197">
    <property type="entry name" value="PROTEIN NIRF"/>
    <property type="match status" value="1"/>
</dbReference>
<dbReference type="Gene3D" id="2.130.10.10">
    <property type="entry name" value="YVTN repeat-like/Quinoprotein amine dehydrogenase"/>
    <property type="match status" value="1"/>
</dbReference>